<evidence type="ECO:0000256" key="4">
    <source>
        <dbReference type="ARBA" id="ARBA00022840"/>
    </source>
</evidence>
<dbReference type="CDD" id="cd03220">
    <property type="entry name" value="ABC_KpsT_Wzt"/>
    <property type="match status" value="1"/>
</dbReference>
<dbReference type="PANTHER" id="PTHR46743">
    <property type="entry name" value="TEICHOIC ACIDS EXPORT ATP-BINDING PROTEIN TAGH"/>
    <property type="match status" value="1"/>
</dbReference>
<keyword evidence="7" id="KW-1185">Reference proteome</keyword>
<evidence type="ECO:0000256" key="3">
    <source>
        <dbReference type="ARBA" id="ARBA00022741"/>
    </source>
</evidence>
<evidence type="ECO:0000256" key="1">
    <source>
        <dbReference type="ARBA" id="ARBA00005417"/>
    </source>
</evidence>
<dbReference type="SMART" id="SM00382">
    <property type="entry name" value="AAA"/>
    <property type="match status" value="1"/>
</dbReference>
<dbReference type="InterPro" id="IPR029439">
    <property type="entry name" value="Wzt_C"/>
</dbReference>
<dbReference type="InterPro" id="IPR050683">
    <property type="entry name" value="Bact_Polysacc_Export_ATP-bd"/>
</dbReference>
<sequence>MSDIAIKVENLGKAYRLGSMAERPETLVQAGFNMLKAPVRNYRRLRNLDTFSTDRDADDILWALNDVSFDIQRGEVVGFVGRNGAGKSTLLKILSRITEPTTGRIEIRGRVSSLLEVGTGFHPELSGRENVYMNGTILGMKKAEIDRKFDEIVDFSGVERFLDTPVKRYSSGMKVRLAFAVAAHLEPEILIIDEVLAVGDAEFQKKCLGKMEDVAGGGRTVLFVSHNMSAIQNLCGRAISLIQGQVCNDGPTDAVIEDYLERFRGEASSGFLNNDTRKTSSTARLSTGRLLDAKGNETSNPCAGEPTTFELDYTDAREGTKAMIVVFIHNQQNIVITQLKTPEPIMLGKSGTVRFTLKDTPLPIGKYTAEVKLRETNGGQDVIPNAFSFEIFLLSAYKHLETVNGRYCNALTRQDMEHTVDGEVVVEAPEAETAELRQGSN</sequence>
<dbReference type="InterPro" id="IPR015860">
    <property type="entry name" value="ABC_transpr_TagH-like"/>
</dbReference>
<organism evidence="6 7">
    <name type="scientific">Hydrocarboniclastica marina</name>
    <dbReference type="NCBI Taxonomy" id="2259620"/>
    <lineage>
        <taxon>Bacteria</taxon>
        <taxon>Pseudomonadati</taxon>
        <taxon>Pseudomonadota</taxon>
        <taxon>Gammaproteobacteria</taxon>
        <taxon>Alteromonadales</taxon>
        <taxon>Alteromonadaceae</taxon>
        <taxon>Hydrocarboniclastica</taxon>
    </lineage>
</organism>
<dbReference type="Pfam" id="PF00005">
    <property type="entry name" value="ABC_tran"/>
    <property type="match status" value="1"/>
</dbReference>
<dbReference type="GO" id="GO:0016887">
    <property type="term" value="F:ATP hydrolysis activity"/>
    <property type="evidence" value="ECO:0007669"/>
    <property type="project" value="InterPro"/>
</dbReference>
<evidence type="ECO:0000313" key="6">
    <source>
        <dbReference type="EMBL" id="QCF26738.1"/>
    </source>
</evidence>
<accession>A0A4P7XIB1</accession>
<dbReference type="SUPFAM" id="SSF52540">
    <property type="entry name" value="P-loop containing nucleoside triphosphate hydrolases"/>
    <property type="match status" value="1"/>
</dbReference>
<dbReference type="RefSeq" id="WP_136549442.1">
    <property type="nucleotide sequence ID" value="NZ_CP031093.1"/>
</dbReference>
<evidence type="ECO:0000256" key="2">
    <source>
        <dbReference type="ARBA" id="ARBA00022448"/>
    </source>
</evidence>
<dbReference type="InterPro" id="IPR003439">
    <property type="entry name" value="ABC_transporter-like_ATP-bd"/>
</dbReference>
<name>A0A4P7XIB1_9ALTE</name>
<evidence type="ECO:0000259" key="5">
    <source>
        <dbReference type="PROSITE" id="PS50893"/>
    </source>
</evidence>
<dbReference type="Gene3D" id="2.70.50.60">
    <property type="entry name" value="abc- transporter (atp binding component) like domain"/>
    <property type="match status" value="1"/>
</dbReference>
<dbReference type="InterPro" id="IPR027417">
    <property type="entry name" value="P-loop_NTPase"/>
</dbReference>
<dbReference type="GO" id="GO:0005524">
    <property type="term" value="F:ATP binding"/>
    <property type="evidence" value="ECO:0007669"/>
    <property type="project" value="UniProtKB-KW"/>
</dbReference>
<comment type="similarity">
    <text evidence="1">Belongs to the ABC transporter superfamily.</text>
</comment>
<dbReference type="Proteomes" id="UP000298049">
    <property type="component" value="Chromosome"/>
</dbReference>
<feature type="domain" description="ABC transporter" evidence="5">
    <location>
        <begin position="45"/>
        <end position="268"/>
    </location>
</feature>
<proteinExistence type="inferred from homology"/>
<dbReference type="GO" id="GO:0140359">
    <property type="term" value="F:ABC-type transporter activity"/>
    <property type="evidence" value="ECO:0007669"/>
    <property type="project" value="InterPro"/>
</dbReference>
<dbReference type="KEGG" id="hmi:soil367_12800"/>
<dbReference type="OrthoDB" id="9778870at2"/>
<dbReference type="InterPro" id="IPR017871">
    <property type="entry name" value="ABC_transporter-like_CS"/>
</dbReference>
<dbReference type="Gene3D" id="3.40.50.300">
    <property type="entry name" value="P-loop containing nucleotide triphosphate hydrolases"/>
    <property type="match status" value="1"/>
</dbReference>
<dbReference type="AlphaFoldDB" id="A0A4P7XIB1"/>
<dbReference type="EMBL" id="CP031093">
    <property type="protein sequence ID" value="QCF26738.1"/>
    <property type="molecule type" value="Genomic_DNA"/>
</dbReference>
<dbReference type="Pfam" id="PF14524">
    <property type="entry name" value="Wzt_C"/>
    <property type="match status" value="1"/>
</dbReference>
<dbReference type="GO" id="GO:0016020">
    <property type="term" value="C:membrane"/>
    <property type="evidence" value="ECO:0007669"/>
    <property type="project" value="InterPro"/>
</dbReference>
<gene>
    <name evidence="6" type="ORF">soil367_12800</name>
</gene>
<keyword evidence="3" id="KW-0547">Nucleotide-binding</keyword>
<dbReference type="InterPro" id="IPR003593">
    <property type="entry name" value="AAA+_ATPase"/>
</dbReference>
<keyword evidence="4 6" id="KW-0067">ATP-binding</keyword>
<dbReference type="PROSITE" id="PS00211">
    <property type="entry name" value="ABC_TRANSPORTER_1"/>
    <property type="match status" value="1"/>
</dbReference>
<protein>
    <submittedName>
        <fullName evidence="6">ATP-binding cassette domain-containing protein</fullName>
    </submittedName>
</protein>
<reference evidence="6 7" key="1">
    <citation type="submission" date="2018-07" db="EMBL/GenBank/DDBJ databases">
        <title>Marsedoiliclastica nanhaica gen. nov. sp. nov., a novel marine hydrocarbonoclastic bacterium isolated from an in-situ enriched hydrocarbon-degrading consortium in deep-sea sediment.</title>
        <authorList>
            <person name="Dong C."/>
            <person name="Ma T."/>
            <person name="Liu R."/>
            <person name="Shao Z."/>
        </authorList>
    </citation>
    <scope>NUCLEOTIDE SEQUENCE [LARGE SCALE GENOMIC DNA]</scope>
    <source>
        <strain evidence="7">soil36-7</strain>
    </source>
</reference>
<dbReference type="PROSITE" id="PS50893">
    <property type="entry name" value="ABC_TRANSPORTER_2"/>
    <property type="match status" value="1"/>
</dbReference>
<keyword evidence="2" id="KW-0813">Transport</keyword>
<evidence type="ECO:0000313" key="7">
    <source>
        <dbReference type="Proteomes" id="UP000298049"/>
    </source>
</evidence>
<dbReference type="PANTHER" id="PTHR46743:SF2">
    <property type="entry name" value="TEICHOIC ACIDS EXPORT ATP-BINDING PROTEIN TAGH"/>
    <property type="match status" value="1"/>
</dbReference>